<dbReference type="Proteomes" id="UP001162992">
    <property type="component" value="Chromosome 22"/>
</dbReference>
<keyword evidence="2" id="KW-1185">Reference proteome</keyword>
<organism evidence="1 2">
    <name type="scientific">Diphasiastrum complanatum</name>
    <name type="common">Issler's clubmoss</name>
    <name type="synonym">Lycopodium complanatum</name>
    <dbReference type="NCBI Taxonomy" id="34168"/>
    <lineage>
        <taxon>Eukaryota</taxon>
        <taxon>Viridiplantae</taxon>
        <taxon>Streptophyta</taxon>
        <taxon>Embryophyta</taxon>
        <taxon>Tracheophyta</taxon>
        <taxon>Lycopodiopsida</taxon>
        <taxon>Lycopodiales</taxon>
        <taxon>Lycopodiaceae</taxon>
        <taxon>Lycopodioideae</taxon>
        <taxon>Diphasiastrum</taxon>
    </lineage>
</organism>
<sequence length="348" mass="39328">MKFLIDYLEELLILIRIKQAPVSYILRCAAGPRFSGGSDHTCTVTKLNYAFLEHLLLMIARKMELSWSRRNIATTVINFCLIIVPAVTFASFNPATSIASNTQPDPTPFPFCNYSEIFQSNSSFEKNLNILLDKLVASTSPSEGMEALIEGTNSTETVYAYRKCLLTSLTQNDCNQCLKRAAYQIRKLCPNVKRASILNDECSLGYIVRLQNARSGLATSYGPHFQIFNKVWSKLRQEAALTANPVALTYGEPPDSVFGYAQCHNLWKEDCLARFDSIFQYAVNTLHSRAVFTDAFVRCENGNFYTDGVLPYEIIVDQHHLQLQALNMKKDMLQLLLSWEQSLEALHC</sequence>
<accession>A0ACC2AGH7</accession>
<reference evidence="2" key="1">
    <citation type="journal article" date="2024" name="Proc. Natl. Acad. Sci. U.S.A.">
        <title>Extraordinary preservation of gene collinearity over three hundred million years revealed in homosporous lycophytes.</title>
        <authorList>
            <person name="Li C."/>
            <person name="Wickell D."/>
            <person name="Kuo L.Y."/>
            <person name="Chen X."/>
            <person name="Nie B."/>
            <person name="Liao X."/>
            <person name="Peng D."/>
            <person name="Ji J."/>
            <person name="Jenkins J."/>
            <person name="Williams M."/>
            <person name="Shu S."/>
            <person name="Plott C."/>
            <person name="Barry K."/>
            <person name="Rajasekar S."/>
            <person name="Grimwood J."/>
            <person name="Han X."/>
            <person name="Sun S."/>
            <person name="Hou Z."/>
            <person name="He W."/>
            <person name="Dai G."/>
            <person name="Sun C."/>
            <person name="Schmutz J."/>
            <person name="Leebens-Mack J.H."/>
            <person name="Li F.W."/>
            <person name="Wang L."/>
        </authorList>
    </citation>
    <scope>NUCLEOTIDE SEQUENCE [LARGE SCALE GENOMIC DNA]</scope>
    <source>
        <strain evidence="2">cv. PW_Plant_1</strain>
    </source>
</reference>
<protein>
    <submittedName>
        <fullName evidence="1">Uncharacterized protein</fullName>
    </submittedName>
</protein>
<evidence type="ECO:0000313" key="1">
    <source>
        <dbReference type="EMBL" id="KAJ7516693.1"/>
    </source>
</evidence>
<proteinExistence type="predicted"/>
<comment type="caution">
    <text evidence="1">The sequence shown here is derived from an EMBL/GenBank/DDBJ whole genome shotgun (WGS) entry which is preliminary data.</text>
</comment>
<name>A0ACC2AGH7_DIPCM</name>
<gene>
    <name evidence="1" type="ORF">O6H91_22G067800</name>
</gene>
<dbReference type="EMBL" id="CM055113">
    <property type="protein sequence ID" value="KAJ7516693.1"/>
    <property type="molecule type" value="Genomic_DNA"/>
</dbReference>
<evidence type="ECO:0000313" key="2">
    <source>
        <dbReference type="Proteomes" id="UP001162992"/>
    </source>
</evidence>